<evidence type="ECO:0000313" key="2">
    <source>
        <dbReference type="Proteomes" id="UP001237988"/>
    </source>
</evidence>
<proteinExistence type="predicted"/>
<protein>
    <recommendedName>
        <fullName evidence="3">DNA primase</fullName>
    </recommendedName>
</protein>
<dbReference type="Gene3D" id="3.40.1360.10">
    <property type="match status" value="1"/>
</dbReference>
<evidence type="ECO:0000313" key="1">
    <source>
        <dbReference type="EMBL" id="WIC39623.1"/>
    </source>
</evidence>
<evidence type="ECO:0008006" key="3">
    <source>
        <dbReference type="Google" id="ProtNLM"/>
    </source>
</evidence>
<sequence>MTYEEKIALLNGDDFFSFFEYMRAQPRWVNSAGKRAIQLIGLCHHGENHSALFDPSTLKVNCFSECGGGMLLHTWIKRALDLPDPELAKQFMEDYIAGQRIDLTGRVPISVDFGFTERPFKIEHIEPVEPIRQDIIDELYETQFTQAPDVMRKLRWHTEDKIDVDIMLKYDVAYFPRNGTIILPHHNINGKIVGLYERSFRMLRKDFYKLYPGAPFQAAMWFPRAKYVPLVRDEKYREMLANEEKTSWSFANSRNLYGLHIAAPYIKESGEAIIFEGAKSVMLAHQWGIKNCVASHTFGCHFNHINMLYECGARKIFFAFDKQYKEQSDEDHDWYLYNKRTTGMATKIKDEGGLQCYRIIDVPNTGVPLDHKDAPVDKGKEKFLALLEAAHKSRPLWPEEPQDLGEMPRRTNFVKDERVSQVALKLQNSDTVGDTIWSLLHPNSEQ</sequence>
<dbReference type="Proteomes" id="UP001237988">
    <property type="component" value="Segment"/>
</dbReference>
<reference evidence="1" key="1">
    <citation type="submission" date="2023-04" db="EMBL/GenBank/DDBJ databases">
        <title>Bacteriophage Phass-1 Discovered in the Human Gut Virome - the Founding Member of the Proposed New Family Phassviridae.</title>
        <authorList>
            <person name="Tikunov A.Y."/>
            <person name="Morozova V.V."/>
            <person name="Chechushkov A.V."/>
            <person name="Tikunova N.V."/>
        </authorList>
    </citation>
    <scope>NUCLEOTIDE SEQUENCE</scope>
</reference>
<dbReference type="EMBL" id="OQ749652">
    <property type="protein sequence ID" value="WIC39623.1"/>
    <property type="molecule type" value="Genomic_DNA"/>
</dbReference>
<name>A0AAF0RTF9_9CAUD</name>
<accession>A0AAF0RTF9</accession>
<organism evidence="1 2">
    <name type="scientific">Phage Phass-1</name>
    <dbReference type="NCBI Taxonomy" id="3043662"/>
    <lineage>
        <taxon>Viruses</taxon>
        <taxon>Duplodnaviria</taxon>
        <taxon>Heunggongvirae</taxon>
        <taxon>Uroviricota</taxon>
        <taxon>Caudoviricetes</taxon>
        <taxon>Caudoviricetes code 15 clade</taxon>
    </lineage>
</organism>
<dbReference type="SUPFAM" id="SSF56731">
    <property type="entry name" value="DNA primase core"/>
    <property type="match status" value="1"/>
</dbReference>